<feature type="transmembrane region" description="Helical" evidence="6">
    <location>
        <begin position="288"/>
        <end position="310"/>
    </location>
</feature>
<evidence type="ECO:0000256" key="1">
    <source>
        <dbReference type="ARBA" id="ARBA00004141"/>
    </source>
</evidence>
<sequence>MNLSKGFVLALIVALLLLSVLLIRPFLQYVLGAVLLAYVLYPLQIRLEAYVSPMVAALSLVALAVAGFVAPFVVVLATVVDSADRILRDVDADTVQIAVVESRIGELTGLEVDIVGEIVTSGREIGTIVFERSTQAFGTITFHLIGIALALFLVYYLLKDGDDLVDWIHRTVPLPADTQRDLYAEINDVMWGVLFGHVFVAVVQGVVAGVGLVATGVPNAPFWTAVMVVLAMVPLVGAIPVWGGAVVYLYLTGEPLLAVGLFAYSVIVVGLTDDYLRPFAVDRYAKLNPAVILLGILGGAYAFGIMGLFFGPVVLGALKAALRVGLDDWPRLDRSDA</sequence>
<dbReference type="AlphaFoldDB" id="A0ABD5QY16"/>
<dbReference type="Proteomes" id="UP001596118">
    <property type="component" value="Unassembled WGS sequence"/>
</dbReference>
<evidence type="ECO:0000256" key="6">
    <source>
        <dbReference type="SAM" id="Phobius"/>
    </source>
</evidence>
<feature type="transmembrane region" description="Helical" evidence="6">
    <location>
        <begin position="189"/>
        <end position="213"/>
    </location>
</feature>
<reference evidence="7 8" key="1">
    <citation type="journal article" date="2019" name="Int. J. Syst. Evol. Microbiol.">
        <title>The Global Catalogue of Microorganisms (GCM) 10K type strain sequencing project: providing services to taxonomists for standard genome sequencing and annotation.</title>
        <authorList>
            <consortium name="The Broad Institute Genomics Platform"/>
            <consortium name="The Broad Institute Genome Sequencing Center for Infectious Disease"/>
            <person name="Wu L."/>
            <person name="Ma J."/>
        </authorList>
    </citation>
    <scope>NUCLEOTIDE SEQUENCE [LARGE SCALE GENOMIC DNA]</scope>
    <source>
        <strain evidence="7 8">CGMCC 1.12124</strain>
    </source>
</reference>
<feature type="transmembrane region" description="Helical" evidence="6">
    <location>
        <begin position="225"/>
        <end position="250"/>
    </location>
</feature>
<evidence type="ECO:0000313" key="7">
    <source>
        <dbReference type="EMBL" id="MFC5277507.1"/>
    </source>
</evidence>
<gene>
    <name evidence="7" type="ORF">ACFPM1_01805</name>
</gene>
<evidence type="ECO:0000256" key="5">
    <source>
        <dbReference type="ARBA" id="ARBA00023136"/>
    </source>
</evidence>
<dbReference type="InterPro" id="IPR002549">
    <property type="entry name" value="AI-2E-like"/>
</dbReference>
<evidence type="ECO:0000256" key="4">
    <source>
        <dbReference type="ARBA" id="ARBA00022989"/>
    </source>
</evidence>
<dbReference type="PANTHER" id="PTHR21716:SF4">
    <property type="entry name" value="TRANSMEMBRANE PROTEIN 245"/>
    <property type="match status" value="1"/>
</dbReference>
<keyword evidence="4 6" id="KW-1133">Transmembrane helix</keyword>
<dbReference type="EMBL" id="JBHSKY010000002">
    <property type="protein sequence ID" value="MFC5277507.1"/>
    <property type="molecule type" value="Genomic_DNA"/>
</dbReference>
<comment type="subcellular location">
    <subcellularLocation>
        <location evidence="1">Membrane</location>
        <topology evidence="1">Multi-pass membrane protein</topology>
    </subcellularLocation>
</comment>
<proteinExistence type="inferred from homology"/>
<dbReference type="Pfam" id="PF01594">
    <property type="entry name" value="AI-2E_transport"/>
    <property type="match status" value="1"/>
</dbReference>
<feature type="transmembrane region" description="Helical" evidence="6">
    <location>
        <begin position="136"/>
        <end position="158"/>
    </location>
</feature>
<keyword evidence="5 6" id="KW-0472">Membrane</keyword>
<evidence type="ECO:0000313" key="8">
    <source>
        <dbReference type="Proteomes" id="UP001596118"/>
    </source>
</evidence>
<dbReference type="PANTHER" id="PTHR21716">
    <property type="entry name" value="TRANSMEMBRANE PROTEIN"/>
    <property type="match status" value="1"/>
</dbReference>
<dbReference type="GO" id="GO:0016020">
    <property type="term" value="C:membrane"/>
    <property type="evidence" value="ECO:0007669"/>
    <property type="project" value="UniProtKB-SubCell"/>
</dbReference>
<feature type="transmembrane region" description="Helical" evidence="6">
    <location>
        <begin position="56"/>
        <end position="80"/>
    </location>
</feature>
<comment type="similarity">
    <text evidence="2">Belongs to the autoinducer-2 exporter (AI-2E) (TC 2.A.86) family.</text>
</comment>
<organism evidence="7 8">
    <name type="scientific">Halorubrum rubrum</name>
    <dbReference type="NCBI Taxonomy" id="1126240"/>
    <lineage>
        <taxon>Archaea</taxon>
        <taxon>Methanobacteriati</taxon>
        <taxon>Methanobacteriota</taxon>
        <taxon>Stenosarchaea group</taxon>
        <taxon>Halobacteria</taxon>
        <taxon>Halobacteriales</taxon>
        <taxon>Haloferacaceae</taxon>
        <taxon>Halorubrum</taxon>
    </lineage>
</organism>
<evidence type="ECO:0000256" key="3">
    <source>
        <dbReference type="ARBA" id="ARBA00022692"/>
    </source>
</evidence>
<feature type="transmembrane region" description="Helical" evidence="6">
    <location>
        <begin position="256"/>
        <end position="276"/>
    </location>
</feature>
<protein>
    <submittedName>
        <fullName evidence="7">AI-2E family transporter</fullName>
    </submittedName>
</protein>
<accession>A0ABD5QY16</accession>
<dbReference type="RefSeq" id="WP_256410822.1">
    <property type="nucleotide sequence ID" value="NZ_JANHDM010000002.1"/>
</dbReference>
<keyword evidence="8" id="KW-1185">Reference proteome</keyword>
<name>A0ABD5QY16_9EURY</name>
<evidence type="ECO:0000256" key="2">
    <source>
        <dbReference type="ARBA" id="ARBA00009773"/>
    </source>
</evidence>
<comment type="caution">
    <text evidence="7">The sequence shown here is derived from an EMBL/GenBank/DDBJ whole genome shotgun (WGS) entry which is preliminary data.</text>
</comment>
<keyword evidence="3 6" id="KW-0812">Transmembrane</keyword>